<dbReference type="Proteomes" id="UP000307720">
    <property type="component" value="Unassembled WGS sequence"/>
</dbReference>
<name>A0AC61QXJ9_9FIRM</name>
<protein>
    <submittedName>
        <fullName evidence="1">Uncharacterized protein</fullName>
    </submittedName>
</protein>
<gene>
    <name evidence="1" type="ORF">E5357_14455</name>
</gene>
<reference evidence="1" key="1">
    <citation type="submission" date="2019-04" db="EMBL/GenBank/DDBJ databases">
        <title>Microbes associate with the intestines of laboratory mice.</title>
        <authorList>
            <person name="Navarre W."/>
            <person name="Wong E."/>
            <person name="Huang K."/>
            <person name="Tropini C."/>
            <person name="Ng K."/>
            <person name="Yu B."/>
        </authorList>
    </citation>
    <scope>NUCLEOTIDE SEQUENCE</scope>
    <source>
        <strain evidence="1">NM72_1-8</strain>
    </source>
</reference>
<proteinExistence type="predicted"/>
<evidence type="ECO:0000313" key="1">
    <source>
        <dbReference type="EMBL" id="TGX96935.1"/>
    </source>
</evidence>
<evidence type="ECO:0000313" key="2">
    <source>
        <dbReference type="Proteomes" id="UP000307720"/>
    </source>
</evidence>
<accession>A0AC61QXJ9</accession>
<keyword evidence="2" id="KW-1185">Reference proteome</keyword>
<comment type="caution">
    <text evidence="1">The sequence shown here is derived from an EMBL/GenBank/DDBJ whole genome shotgun (WGS) entry which is preliminary data.</text>
</comment>
<sequence length="108" mass="13197">MKIILKSGDVREGFYWKNFIQVNRIDAFEMHYAYYDPEKHQVWKNGEHNKDLFVIDHYYTKSWEEWKRKIMERGGADPNYHKALREFFVYNPDMIHLDTGEDAVQAYE</sequence>
<organism evidence="1 2">
    <name type="scientific">Hominisplanchenecus murintestinalis</name>
    <dbReference type="NCBI Taxonomy" id="2941517"/>
    <lineage>
        <taxon>Bacteria</taxon>
        <taxon>Bacillati</taxon>
        <taxon>Bacillota</taxon>
        <taxon>Clostridia</taxon>
        <taxon>Lachnospirales</taxon>
        <taxon>Lachnospiraceae</taxon>
        <taxon>Hominisplanchenecus</taxon>
    </lineage>
</organism>
<dbReference type="EMBL" id="SRZB01000043">
    <property type="protein sequence ID" value="TGX96935.1"/>
    <property type="molecule type" value="Genomic_DNA"/>
</dbReference>